<proteinExistence type="predicted"/>
<gene>
    <name evidence="1" type="ORF">GMARGA_LOCUS41823</name>
</gene>
<feature type="non-terminal residue" evidence="1">
    <location>
        <position position="167"/>
    </location>
</feature>
<evidence type="ECO:0000313" key="2">
    <source>
        <dbReference type="Proteomes" id="UP000789901"/>
    </source>
</evidence>
<accession>A0ABN7XDK8</accession>
<evidence type="ECO:0000313" key="1">
    <source>
        <dbReference type="EMBL" id="CAG8853002.1"/>
    </source>
</evidence>
<dbReference type="EMBL" id="CAJVQB010118700">
    <property type="protein sequence ID" value="CAG8853002.1"/>
    <property type="molecule type" value="Genomic_DNA"/>
</dbReference>
<keyword evidence="2" id="KW-1185">Reference proteome</keyword>
<feature type="non-terminal residue" evidence="1">
    <location>
        <position position="1"/>
    </location>
</feature>
<organism evidence="1 2">
    <name type="scientific">Gigaspora margarita</name>
    <dbReference type="NCBI Taxonomy" id="4874"/>
    <lineage>
        <taxon>Eukaryota</taxon>
        <taxon>Fungi</taxon>
        <taxon>Fungi incertae sedis</taxon>
        <taxon>Mucoromycota</taxon>
        <taxon>Glomeromycotina</taxon>
        <taxon>Glomeromycetes</taxon>
        <taxon>Diversisporales</taxon>
        <taxon>Gigasporaceae</taxon>
        <taxon>Gigaspora</taxon>
    </lineage>
</organism>
<comment type="caution">
    <text evidence="1">The sequence shown here is derived from an EMBL/GenBank/DDBJ whole genome shotgun (WGS) entry which is preliminary data.</text>
</comment>
<dbReference type="Proteomes" id="UP000789901">
    <property type="component" value="Unassembled WGS sequence"/>
</dbReference>
<sequence>YYFDYNYGNLNESILEMLRLWPTDEQISQTIKYSHQLALIISTNNEEQDESNKSNEISISVAINKASFDSEFQYGSEDSLDFEILLQQQQRHEAYTSRSLERKFKMPSARFNTTMTIYPNKANHIVAYFSKNENPKQRLVKQSQIHARELVQLKKHKSIKKQKSLFK</sequence>
<reference evidence="1 2" key="1">
    <citation type="submission" date="2021-06" db="EMBL/GenBank/DDBJ databases">
        <authorList>
            <person name="Kallberg Y."/>
            <person name="Tangrot J."/>
            <person name="Rosling A."/>
        </authorList>
    </citation>
    <scope>NUCLEOTIDE SEQUENCE [LARGE SCALE GENOMIC DNA]</scope>
    <source>
        <strain evidence="1 2">120-4 pot B 10/14</strain>
    </source>
</reference>
<protein>
    <submittedName>
        <fullName evidence="1">34734_t:CDS:1</fullName>
    </submittedName>
</protein>
<name>A0ABN7XDK8_GIGMA</name>